<dbReference type="GO" id="GO:0005096">
    <property type="term" value="F:GTPase activator activity"/>
    <property type="evidence" value="ECO:0007669"/>
    <property type="project" value="UniProtKB-KW"/>
</dbReference>
<feature type="compositionally biased region" description="Polar residues" evidence="2">
    <location>
        <begin position="674"/>
        <end position="683"/>
    </location>
</feature>
<accession>A0A5C5FYR2</accession>
<feature type="region of interest" description="Disordered" evidence="2">
    <location>
        <begin position="543"/>
        <end position="599"/>
    </location>
</feature>
<feature type="domain" description="Rab-GAP TBC" evidence="3">
    <location>
        <begin position="142"/>
        <end position="363"/>
    </location>
</feature>
<feature type="region of interest" description="Disordered" evidence="2">
    <location>
        <begin position="447"/>
        <end position="478"/>
    </location>
</feature>
<feature type="region of interest" description="Disordered" evidence="2">
    <location>
        <begin position="669"/>
        <end position="847"/>
    </location>
</feature>
<keyword evidence="1" id="KW-0343">GTPase activation</keyword>
<dbReference type="InterPro" id="IPR000195">
    <property type="entry name" value="Rab-GAP-TBC_dom"/>
</dbReference>
<dbReference type="Gene3D" id="1.10.8.270">
    <property type="entry name" value="putative rabgap domain of human tbc1 domain family member 14 like domains"/>
    <property type="match status" value="1"/>
</dbReference>
<feature type="region of interest" description="Disordered" evidence="2">
    <location>
        <begin position="106"/>
        <end position="132"/>
    </location>
</feature>
<sequence>MSSPDVLAAEALQRPRPQPSELLAQWQRYFGDPLLSLAALQADAHEGTLHDKRGLRSLSWRFFLGLLPAPSPSPTTTPTSREPYELVLAQSRSAYTTLRERYLRSPDGRWVSDGPGAGASSGGATGTGPARVEDLRVNNPLGLDDDNPWQEWFADLETRAEIRKDVLRTFPEVDYFRSAETQDRLTDLLFIWCKLSPEVGYRQGMHELLAPLLWFVDYDSLPAPALDGQEGGGGAGDAFAHFVLAREWVEHDTWALFAAVMRSAKVFYDHTPSVTLTPRSANAFLSSSSPAPSAASHLVQPVVALSSQVHTLLSTLDPPLSRAFTTLQVEPQLYAIRWFRLLFSREFPLPATLTLWDALFAHDGASLRLVTHIALALVLRARDALLRAAREGDYGAFVSLLLRYPECEDGKGYATALLVRQGLYLRDNCSLEGAAHIRRENARLGTAVGEPLSPEEDEALGPLTSTSTSSYGARPAGGAAHRRAQSVAVPANSGLGFFGGEGGLVFGDLAKGVLAKGEALGINKALRGTFDEIKRGVAEAQSLAEERRRATRPSPSSSGFSHIPQRAPWGALPSPSSPSPPSDPTNPQHSPPPPPAATKDALADLEAMRRASAGMSAAIARAVDVLERAVGTAAEPREEAREGEIRAALDALRHVGDVLGGRAEGFDTVVGRASQRSPASQAPLSRDGAKVSAGSSNNSAGTRPASATPIPSSAPPASLPGLAPATAVDAALPSKYLGARTDKPLPSLSRTPHASPALPPPPPPSSQGSPGYPPAPAPSAASYPPSPSSAPPRSPTVAPALSSFPKSPSSVHPAPARAPIPAPVQAQAAARAPPPATLDPLGVLSSS</sequence>
<dbReference type="PANTHER" id="PTHR22957:SF337">
    <property type="entry name" value="TBC1 DOMAIN FAMILY MEMBER 5"/>
    <property type="match status" value="1"/>
</dbReference>
<dbReference type="Gene3D" id="1.10.472.80">
    <property type="entry name" value="Ypt/Rab-GAP domain of gyp1p, domain 3"/>
    <property type="match status" value="1"/>
</dbReference>
<gene>
    <name evidence="4" type="ORF">DMC30DRAFT_231122</name>
</gene>
<dbReference type="PROSITE" id="PS50086">
    <property type="entry name" value="TBC_RABGAP"/>
    <property type="match status" value="1"/>
</dbReference>
<evidence type="ECO:0000313" key="5">
    <source>
        <dbReference type="Proteomes" id="UP000311382"/>
    </source>
</evidence>
<name>A0A5C5FYR2_9BASI</name>
<evidence type="ECO:0000313" key="4">
    <source>
        <dbReference type="EMBL" id="TNY20831.1"/>
    </source>
</evidence>
<dbReference type="EMBL" id="SOZI01000056">
    <property type="protein sequence ID" value="TNY20831.1"/>
    <property type="molecule type" value="Genomic_DNA"/>
</dbReference>
<feature type="compositionally biased region" description="Pro residues" evidence="2">
    <location>
        <begin position="784"/>
        <end position="794"/>
    </location>
</feature>
<reference evidence="4 5" key="1">
    <citation type="submission" date="2019-03" db="EMBL/GenBank/DDBJ databases">
        <title>Rhodosporidium diobovatum UCD-FST 08-225 genome sequencing, assembly, and annotation.</title>
        <authorList>
            <person name="Fakankun I.U."/>
            <person name="Fristensky B."/>
            <person name="Levin D.B."/>
        </authorList>
    </citation>
    <scope>NUCLEOTIDE SEQUENCE [LARGE SCALE GENOMIC DNA]</scope>
    <source>
        <strain evidence="4 5">UCD-FST 08-225</strain>
    </source>
</reference>
<feature type="compositionally biased region" description="Pro residues" evidence="2">
    <location>
        <begin position="757"/>
        <end position="777"/>
    </location>
</feature>
<dbReference type="AlphaFoldDB" id="A0A5C5FYR2"/>
<dbReference type="Pfam" id="PF00566">
    <property type="entry name" value="RabGAP-TBC"/>
    <property type="match status" value="2"/>
</dbReference>
<dbReference type="InterPro" id="IPR035969">
    <property type="entry name" value="Rab-GAP_TBC_sf"/>
</dbReference>
<evidence type="ECO:0000256" key="2">
    <source>
        <dbReference type="SAM" id="MobiDB-lite"/>
    </source>
</evidence>
<dbReference type="STRING" id="5288.A0A5C5FYR2"/>
<feature type="compositionally biased region" description="Gly residues" evidence="2">
    <location>
        <begin position="115"/>
        <end position="126"/>
    </location>
</feature>
<dbReference type="SUPFAM" id="SSF47923">
    <property type="entry name" value="Ypt/Rab-GAP domain of gyp1p"/>
    <property type="match status" value="2"/>
</dbReference>
<feature type="compositionally biased region" description="Pro residues" evidence="2">
    <location>
        <begin position="575"/>
        <end position="596"/>
    </location>
</feature>
<evidence type="ECO:0000256" key="1">
    <source>
        <dbReference type="ARBA" id="ARBA00022468"/>
    </source>
</evidence>
<proteinExistence type="predicted"/>
<dbReference type="Proteomes" id="UP000311382">
    <property type="component" value="Unassembled WGS sequence"/>
</dbReference>
<protein>
    <submittedName>
        <fullName evidence="4">Rab-GTPase-TBC domain-containing protein</fullName>
    </submittedName>
</protein>
<dbReference type="SMART" id="SM00164">
    <property type="entry name" value="TBC"/>
    <property type="match status" value="1"/>
</dbReference>
<dbReference type="FunFam" id="1.10.8.270:FF:000031">
    <property type="entry name" value="TBC1 domain family member 5"/>
    <property type="match status" value="1"/>
</dbReference>
<dbReference type="OrthoDB" id="27140at2759"/>
<dbReference type="PANTHER" id="PTHR22957">
    <property type="entry name" value="TBC1 DOMAIN FAMILY MEMBER GTPASE-ACTIVATING PROTEIN"/>
    <property type="match status" value="1"/>
</dbReference>
<organism evidence="4 5">
    <name type="scientific">Rhodotorula diobovata</name>
    <dbReference type="NCBI Taxonomy" id="5288"/>
    <lineage>
        <taxon>Eukaryota</taxon>
        <taxon>Fungi</taxon>
        <taxon>Dikarya</taxon>
        <taxon>Basidiomycota</taxon>
        <taxon>Pucciniomycotina</taxon>
        <taxon>Microbotryomycetes</taxon>
        <taxon>Sporidiobolales</taxon>
        <taxon>Sporidiobolaceae</taxon>
        <taxon>Rhodotorula</taxon>
    </lineage>
</organism>
<keyword evidence="5" id="KW-1185">Reference proteome</keyword>
<evidence type="ECO:0000259" key="3">
    <source>
        <dbReference type="PROSITE" id="PS50086"/>
    </source>
</evidence>
<comment type="caution">
    <text evidence="4">The sequence shown here is derived from an EMBL/GenBank/DDBJ whole genome shotgun (WGS) entry which is preliminary data.</text>
</comment>